<feature type="region of interest" description="Disordered" evidence="4">
    <location>
        <begin position="104"/>
        <end position="146"/>
    </location>
</feature>
<dbReference type="GO" id="GO:0006260">
    <property type="term" value="P:DNA replication"/>
    <property type="evidence" value="ECO:0007669"/>
    <property type="project" value="InterPro"/>
</dbReference>
<dbReference type="CDD" id="cd04496">
    <property type="entry name" value="SSB_OBF"/>
    <property type="match status" value="1"/>
</dbReference>
<dbReference type="Gene3D" id="2.40.50.140">
    <property type="entry name" value="Nucleic acid-binding proteins"/>
    <property type="match status" value="1"/>
</dbReference>
<dbReference type="InterPro" id="IPR011344">
    <property type="entry name" value="ssDNA-bd"/>
</dbReference>
<name>A0A1G1ZAD5_9BACT</name>
<dbReference type="EMBL" id="MHJC01000024">
    <property type="protein sequence ID" value="OGY61359.1"/>
    <property type="molecule type" value="Genomic_DNA"/>
</dbReference>
<dbReference type="HAMAP" id="MF_00984">
    <property type="entry name" value="SSB"/>
    <property type="match status" value="1"/>
</dbReference>
<proteinExistence type="inferred from homology"/>
<organism evidence="5 6">
    <name type="scientific">Candidatus Colwellbacteria bacterium RIFCSPLOWO2_12_FULL_44_13</name>
    <dbReference type="NCBI Taxonomy" id="1797694"/>
    <lineage>
        <taxon>Bacteria</taxon>
        <taxon>Candidatus Colwelliibacteriota</taxon>
    </lineage>
</organism>
<dbReference type="AlphaFoldDB" id="A0A1G1ZAD5"/>
<accession>A0A1G1ZAD5</accession>
<dbReference type="Proteomes" id="UP000176976">
    <property type="component" value="Unassembled WGS sequence"/>
</dbReference>
<dbReference type="Pfam" id="PF00436">
    <property type="entry name" value="SSB"/>
    <property type="match status" value="1"/>
</dbReference>
<dbReference type="InterPro" id="IPR000424">
    <property type="entry name" value="Primosome_PriB/ssb"/>
</dbReference>
<keyword evidence="1 2" id="KW-0238">DNA-binding</keyword>
<protein>
    <recommendedName>
        <fullName evidence="2 3">Single-stranded DNA-binding protein</fullName>
        <shortName evidence="2">SSB</shortName>
    </recommendedName>
</protein>
<dbReference type="GO" id="GO:0003697">
    <property type="term" value="F:single-stranded DNA binding"/>
    <property type="evidence" value="ECO:0007669"/>
    <property type="project" value="UniProtKB-UniRule"/>
</dbReference>
<evidence type="ECO:0000256" key="2">
    <source>
        <dbReference type="HAMAP-Rule" id="MF_00984"/>
    </source>
</evidence>
<comment type="caution">
    <text evidence="5">The sequence shown here is derived from an EMBL/GenBank/DDBJ whole genome shotgun (WGS) entry which is preliminary data.</text>
</comment>
<comment type="subunit">
    <text evidence="2">Homotetramer.</text>
</comment>
<gene>
    <name evidence="5" type="ORF">A3H06_00455</name>
</gene>
<dbReference type="SUPFAM" id="SSF50249">
    <property type="entry name" value="Nucleic acid-binding proteins"/>
    <property type="match status" value="1"/>
</dbReference>
<sequence length="146" mass="16569">MNLNKAFVIGRTTANPELRVTQTGNKVANFSVATNRVWFDKSGGKKEETEFHNIVVWGRQAEVASQFLTKGSLVMIEGRLQTRSWDDRDGRKQRTTEIIAERIQLGPRSMKSQKESAENASQEQKTEEMPSIDLEGDEIKPEDLPF</sequence>
<evidence type="ECO:0000256" key="1">
    <source>
        <dbReference type="ARBA" id="ARBA00023125"/>
    </source>
</evidence>
<evidence type="ECO:0000256" key="4">
    <source>
        <dbReference type="SAM" id="MobiDB-lite"/>
    </source>
</evidence>
<dbReference type="PROSITE" id="PS50935">
    <property type="entry name" value="SSB"/>
    <property type="match status" value="1"/>
</dbReference>
<dbReference type="InterPro" id="IPR012340">
    <property type="entry name" value="NA-bd_OB-fold"/>
</dbReference>
<dbReference type="GO" id="GO:0009295">
    <property type="term" value="C:nucleoid"/>
    <property type="evidence" value="ECO:0007669"/>
    <property type="project" value="TreeGrafter"/>
</dbReference>
<dbReference type="PANTHER" id="PTHR10302:SF27">
    <property type="entry name" value="SINGLE-STRANDED DNA-BINDING PROTEIN"/>
    <property type="match status" value="1"/>
</dbReference>
<evidence type="ECO:0000313" key="6">
    <source>
        <dbReference type="Proteomes" id="UP000176976"/>
    </source>
</evidence>
<evidence type="ECO:0000313" key="5">
    <source>
        <dbReference type="EMBL" id="OGY61359.1"/>
    </source>
</evidence>
<comment type="caution">
    <text evidence="2">Lacks conserved residue(s) required for the propagation of feature annotation.</text>
</comment>
<feature type="compositionally biased region" description="Basic and acidic residues" evidence="4">
    <location>
        <begin position="137"/>
        <end position="146"/>
    </location>
</feature>
<dbReference type="PIRSF" id="PIRSF002070">
    <property type="entry name" value="SSB"/>
    <property type="match status" value="1"/>
</dbReference>
<dbReference type="NCBIfam" id="TIGR00621">
    <property type="entry name" value="ssb"/>
    <property type="match status" value="1"/>
</dbReference>
<evidence type="ECO:0000256" key="3">
    <source>
        <dbReference type="PIRNR" id="PIRNR002070"/>
    </source>
</evidence>
<reference evidence="5 6" key="1">
    <citation type="journal article" date="2016" name="Nat. Commun.">
        <title>Thousands of microbial genomes shed light on interconnected biogeochemical processes in an aquifer system.</title>
        <authorList>
            <person name="Anantharaman K."/>
            <person name="Brown C.T."/>
            <person name="Hug L.A."/>
            <person name="Sharon I."/>
            <person name="Castelle C.J."/>
            <person name="Probst A.J."/>
            <person name="Thomas B.C."/>
            <person name="Singh A."/>
            <person name="Wilkins M.J."/>
            <person name="Karaoz U."/>
            <person name="Brodie E.L."/>
            <person name="Williams K.H."/>
            <person name="Hubbard S.S."/>
            <person name="Banfield J.F."/>
        </authorList>
    </citation>
    <scope>NUCLEOTIDE SEQUENCE [LARGE SCALE GENOMIC DNA]</scope>
</reference>
<dbReference type="PANTHER" id="PTHR10302">
    <property type="entry name" value="SINGLE-STRANDED DNA-BINDING PROTEIN"/>
    <property type="match status" value="1"/>
</dbReference>